<feature type="region of interest" description="Disordered" evidence="2">
    <location>
        <begin position="1"/>
        <end position="40"/>
    </location>
</feature>
<dbReference type="AlphaFoldDB" id="A0A427Y068"/>
<name>A0A427Y068_9TREE</name>
<dbReference type="GO" id="GO:0005634">
    <property type="term" value="C:nucleus"/>
    <property type="evidence" value="ECO:0007669"/>
    <property type="project" value="TreeGrafter"/>
</dbReference>
<dbReference type="PANTHER" id="PTHR10840:SF0">
    <property type="entry name" value="PROGRAMMED CELL DEATH PROTEIN 5"/>
    <property type="match status" value="1"/>
</dbReference>
<accession>A0A427Y068</accession>
<dbReference type="Pfam" id="PF01984">
    <property type="entry name" value="dsDNA_bind"/>
    <property type="match status" value="1"/>
</dbReference>
<dbReference type="Proteomes" id="UP000279236">
    <property type="component" value="Unassembled WGS sequence"/>
</dbReference>
<dbReference type="SUPFAM" id="SSF46950">
    <property type="entry name" value="Double-stranded DNA-binding domain"/>
    <property type="match status" value="1"/>
</dbReference>
<feature type="compositionally biased region" description="Basic and acidic residues" evidence="2">
    <location>
        <begin position="27"/>
        <end position="40"/>
    </location>
</feature>
<comment type="similarity">
    <text evidence="1">Belongs to the PDCD5 family.</text>
</comment>
<comment type="caution">
    <text evidence="3">The sequence shown here is derived from an EMBL/GenBank/DDBJ whole genome shotgun (WGS) entry which is preliminary data.</text>
</comment>
<evidence type="ECO:0000313" key="4">
    <source>
        <dbReference type="Proteomes" id="UP000279236"/>
    </source>
</evidence>
<feature type="compositionally biased region" description="Low complexity" evidence="2">
    <location>
        <begin position="122"/>
        <end position="132"/>
    </location>
</feature>
<dbReference type="GO" id="GO:0003677">
    <property type="term" value="F:DNA binding"/>
    <property type="evidence" value="ECO:0007669"/>
    <property type="project" value="InterPro"/>
</dbReference>
<gene>
    <name evidence="3" type="ORF">EHS24_005964</name>
</gene>
<dbReference type="InterPro" id="IPR002836">
    <property type="entry name" value="PDCD5-like"/>
</dbReference>
<dbReference type="PANTHER" id="PTHR10840">
    <property type="entry name" value="PROGRAMMED CELL DEATH PROTEIN 5"/>
    <property type="match status" value="1"/>
</dbReference>
<dbReference type="OrthoDB" id="10252486at2759"/>
<reference evidence="3 4" key="1">
    <citation type="submission" date="2018-11" db="EMBL/GenBank/DDBJ databases">
        <title>Genome sequence of Apiotrichum porosum DSM 27194.</title>
        <authorList>
            <person name="Aliyu H."/>
            <person name="Gorte O."/>
            <person name="Ochsenreither K."/>
        </authorList>
    </citation>
    <scope>NUCLEOTIDE SEQUENCE [LARGE SCALE GENOMIC DNA]</scope>
    <source>
        <strain evidence="3 4">DSM 27194</strain>
    </source>
</reference>
<keyword evidence="4" id="KW-1185">Reference proteome</keyword>
<evidence type="ECO:0000256" key="2">
    <source>
        <dbReference type="SAM" id="MobiDB-lite"/>
    </source>
</evidence>
<dbReference type="EMBL" id="RSCE01000003">
    <property type="protein sequence ID" value="RSH84443.1"/>
    <property type="molecule type" value="Genomic_DNA"/>
</dbReference>
<evidence type="ECO:0000256" key="1">
    <source>
        <dbReference type="ARBA" id="ARBA00010490"/>
    </source>
</evidence>
<dbReference type="STRING" id="105984.A0A427Y068"/>
<feature type="region of interest" description="Disordered" evidence="2">
    <location>
        <begin position="122"/>
        <end position="160"/>
    </location>
</feature>
<dbReference type="GeneID" id="39590507"/>
<evidence type="ECO:0008006" key="5">
    <source>
        <dbReference type="Google" id="ProtNLM"/>
    </source>
</evidence>
<organism evidence="3 4">
    <name type="scientific">Apiotrichum porosum</name>
    <dbReference type="NCBI Taxonomy" id="105984"/>
    <lineage>
        <taxon>Eukaryota</taxon>
        <taxon>Fungi</taxon>
        <taxon>Dikarya</taxon>
        <taxon>Basidiomycota</taxon>
        <taxon>Agaricomycotina</taxon>
        <taxon>Tremellomycetes</taxon>
        <taxon>Trichosporonales</taxon>
        <taxon>Trichosporonaceae</taxon>
        <taxon>Apiotrichum</taxon>
    </lineage>
</organism>
<dbReference type="RefSeq" id="XP_028477891.1">
    <property type="nucleotide sequence ID" value="XM_028621439.1"/>
</dbReference>
<evidence type="ECO:0000313" key="3">
    <source>
        <dbReference type="EMBL" id="RSH84443.1"/>
    </source>
</evidence>
<protein>
    <recommendedName>
        <fullName evidence="5">Programmed cell death protein 5</fullName>
    </recommendedName>
</protein>
<sequence>MSFQLPAGMRPAPPPGQGGNGGNGGNDEERAAQQQQREEMKRTMIAAMLEPEARERLSRISLTRPQLASQVEELLVRMGQGGQIRGKVSDEQLKQLLEQTPGSDEVAGRGQWRNVSAELVSAPAAPKPSAAPVRAGTRTLGGGITIQRKRDDSDSDEYDL</sequence>
<dbReference type="InterPro" id="IPR036883">
    <property type="entry name" value="PDCD5-like_sf"/>
</dbReference>
<dbReference type="GO" id="GO:0005829">
    <property type="term" value="C:cytosol"/>
    <property type="evidence" value="ECO:0007669"/>
    <property type="project" value="TreeGrafter"/>
</dbReference>
<proteinExistence type="inferred from homology"/>
<dbReference type="Gene3D" id="1.10.8.140">
    <property type="entry name" value="PDCD5-like"/>
    <property type="match status" value="1"/>
</dbReference>